<dbReference type="GO" id="GO:0008270">
    <property type="term" value="F:zinc ion binding"/>
    <property type="evidence" value="ECO:0007669"/>
    <property type="project" value="UniProtKB-KW"/>
</dbReference>
<dbReference type="Gene3D" id="3.90.580.10">
    <property type="entry name" value="Zinc finger, CHC2-type domain"/>
    <property type="match status" value="1"/>
</dbReference>
<dbReference type="InterPro" id="IPR050219">
    <property type="entry name" value="DnaG_primase"/>
</dbReference>
<dbReference type="Pfam" id="PF08275">
    <property type="entry name" value="DNAG_N"/>
    <property type="match status" value="1"/>
</dbReference>
<evidence type="ECO:0000256" key="3">
    <source>
        <dbReference type="ARBA" id="ARBA00022679"/>
    </source>
</evidence>
<keyword evidence="8" id="KW-0862">Zinc</keyword>
<organism evidence="13">
    <name type="scientific">marine metagenome</name>
    <dbReference type="NCBI Taxonomy" id="408172"/>
    <lineage>
        <taxon>unclassified sequences</taxon>
        <taxon>metagenomes</taxon>
        <taxon>ecological metagenomes</taxon>
    </lineage>
</organism>
<dbReference type="SUPFAM" id="SSF57783">
    <property type="entry name" value="Zinc beta-ribbon"/>
    <property type="match status" value="1"/>
</dbReference>
<dbReference type="HAMAP" id="MF_00974">
    <property type="entry name" value="DNA_primase_DnaG"/>
    <property type="match status" value="1"/>
</dbReference>
<keyword evidence="1" id="KW-0240">DNA-directed RNA polymerase</keyword>
<dbReference type="InterPro" id="IPR034151">
    <property type="entry name" value="TOPRIM_DnaG_bac"/>
</dbReference>
<protein>
    <recommendedName>
        <fullName evidence="12">Toprim domain-containing protein</fullName>
    </recommendedName>
</protein>
<keyword evidence="7" id="KW-0863">Zinc-finger</keyword>
<keyword evidence="3" id="KW-0808">Transferase</keyword>
<dbReference type="PANTHER" id="PTHR30313">
    <property type="entry name" value="DNA PRIMASE"/>
    <property type="match status" value="1"/>
</dbReference>
<evidence type="ECO:0000256" key="7">
    <source>
        <dbReference type="ARBA" id="ARBA00022771"/>
    </source>
</evidence>
<evidence type="ECO:0000256" key="10">
    <source>
        <dbReference type="ARBA" id="ARBA00023125"/>
    </source>
</evidence>
<sequence>MLSGEIEKKTKLTKKGNDYWCCCPFHKEKTPSCKINDNLGSFYCFGCGAKGDVFTLYTDLYNYNFQDAVKELAQKAGINIEFKDYKKTKQENVINEILKLSCEWFHNNLYNQEALHCQEYLKSRNLSKDTISKFKLGYSFNSKSTLYEYLKTKSFSEKEIIKSNVIKIDKNNKTKDYFYKRLIFPIMDEKDNVVGFGGRALDNSNPKYINSPESYFFHKRNLLYNLANAKYVARKKNNLLICEGYMDVISLYQNGIQSVVAPLGTALTEEQLNLAWKYSTKPTIMFDGDKAGLHASFKSALMALHMITSKRFLQFIILDEGYDPDSFINTFSFERFVEIIKKPQPLVNFIFTQSSSAVSFNNADEKISYDKYLDELIETIKDKKIKYFYKNEFKSLFFNKIKQMRDGVTNKINTPKKIDSSLYRKQVLSFITSSINHKIVRKKIISELLKSDLYDQVYKDFLYKLEKISLSSEDNNVIFNYFKEDKYKKILKECLDSSIYQIFPYASAKYDDEKSYQEVKESCQNLNTRLLKLKKINKSLDSFVNNSTQLNWEELQNMNLELFDDT</sequence>
<keyword evidence="6" id="KW-0479">Metal-binding</keyword>
<dbReference type="InterPro" id="IPR006295">
    <property type="entry name" value="DNA_primase_DnaG"/>
</dbReference>
<dbReference type="InterPro" id="IPR030846">
    <property type="entry name" value="DnaG_bac"/>
</dbReference>
<evidence type="ECO:0000256" key="8">
    <source>
        <dbReference type="ARBA" id="ARBA00022833"/>
    </source>
</evidence>
<keyword evidence="9" id="KW-0460">Magnesium</keyword>
<reference evidence="13" key="1">
    <citation type="submission" date="2018-05" db="EMBL/GenBank/DDBJ databases">
        <authorList>
            <person name="Lanie J.A."/>
            <person name="Ng W.-L."/>
            <person name="Kazmierczak K.M."/>
            <person name="Andrzejewski T.M."/>
            <person name="Davidsen T.M."/>
            <person name="Wayne K.J."/>
            <person name="Tettelin H."/>
            <person name="Glass J.I."/>
            <person name="Rusch D."/>
            <person name="Podicherti R."/>
            <person name="Tsui H.-C.T."/>
            <person name="Winkler M.E."/>
        </authorList>
    </citation>
    <scope>NUCLEOTIDE SEQUENCE</scope>
</reference>
<dbReference type="PIRSF" id="PIRSF002811">
    <property type="entry name" value="DnaG"/>
    <property type="match status" value="1"/>
</dbReference>
<dbReference type="EMBL" id="UINC01025214">
    <property type="protein sequence ID" value="SVB00376.1"/>
    <property type="molecule type" value="Genomic_DNA"/>
</dbReference>
<gene>
    <name evidence="13" type="ORF">METZ01_LOCUS153230</name>
</gene>
<dbReference type="InterPro" id="IPR002694">
    <property type="entry name" value="Znf_CHC2"/>
</dbReference>
<keyword evidence="4" id="KW-0548">Nucleotidyltransferase</keyword>
<evidence type="ECO:0000256" key="6">
    <source>
        <dbReference type="ARBA" id="ARBA00022723"/>
    </source>
</evidence>
<keyword evidence="2" id="KW-0639">Primosome</keyword>
<evidence type="ECO:0000256" key="9">
    <source>
        <dbReference type="ARBA" id="ARBA00022842"/>
    </source>
</evidence>
<dbReference type="Gene3D" id="3.40.1360.10">
    <property type="match status" value="1"/>
</dbReference>
<accession>A0A382AFW1</accession>
<dbReference type="InterPro" id="IPR006171">
    <property type="entry name" value="TOPRIM_dom"/>
</dbReference>
<dbReference type="GO" id="GO:1990077">
    <property type="term" value="C:primosome complex"/>
    <property type="evidence" value="ECO:0007669"/>
    <property type="project" value="UniProtKB-KW"/>
</dbReference>
<evidence type="ECO:0000256" key="1">
    <source>
        <dbReference type="ARBA" id="ARBA00022478"/>
    </source>
</evidence>
<evidence type="ECO:0000259" key="12">
    <source>
        <dbReference type="PROSITE" id="PS50880"/>
    </source>
</evidence>
<dbReference type="InterPro" id="IPR037068">
    <property type="entry name" value="DNA_primase_core_N_sf"/>
</dbReference>
<dbReference type="GO" id="GO:0003899">
    <property type="term" value="F:DNA-directed RNA polymerase activity"/>
    <property type="evidence" value="ECO:0007669"/>
    <property type="project" value="InterPro"/>
</dbReference>
<dbReference type="NCBIfam" id="TIGR01391">
    <property type="entry name" value="dnaG"/>
    <property type="match status" value="1"/>
</dbReference>
<keyword evidence="11" id="KW-0804">Transcription</keyword>
<dbReference type="SMART" id="SM00493">
    <property type="entry name" value="TOPRIM"/>
    <property type="match status" value="1"/>
</dbReference>
<evidence type="ECO:0000256" key="5">
    <source>
        <dbReference type="ARBA" id="ARBA00022705"/>
    </source>
</evidence>
<dbReference type="AlphaFoldDB" id="A0A382AFW1"/>
<dbReference type="Gene3D" id="3.90.980.10">
    <property type="entry name" value="DNA primase, catalytic core, N-terminal domain"/>
    <property type="match status" value="1"/>
</dbReference>
<dbReference type="InterPro" id="IPR036977">
    <property type="entry name" value="DNA_primase_Znf_CHC2"/>
</dbReference>
<keyword evidence="5" id="KW-0235">DNA replication</keyword>
<dbReference type="Pfam" id="PF01807">
    <property type="entry name" value="Zn_ribbon_DnaG"/>
    <property type="match status" value="1"/>
</dbReference>
<dbReference type="InterPro" id="IPR013264">
    <property type="entry name" value="DNAG_N"/>
</dbReference>
<feature type="domain" description="Toprim" evidence="12">
    <location>
        <begin position="237"/>
        <end position="316"/>
    </location>
</feature>
<dbReference type="CDD" id="cd03364">
    <property type="entry name" value="TOPRIM_DnaG_primases"/>
    <property type="match status" value="1"/>
</dbReference>
<dbReference type="Pfam" id="PF13155">
    <property type="entry name" value="Toprim_2"/>
    <property type="match status" value="1"/>
</dbReference>
<dbReference type="PANTHER" id="PTHR30313:SF2">
    <property type="entry name" value="DNA PRIMASE"/>
    <property type="match status" value="1"/>
</dbReference>
<evidence type="ECO:0000256" key="2">
    <source>
        <dbReference type="ARBA" id="ARBA00022515"/>
    </source>
</evidence>
<dbReference type="SMART" id="SM00400">
    <property type="entry name" value="ZnF_CHCC"/>
    <property type="match status" value="1"/>
</dbReference>
<keyword evidence="10" id="KW-0238">DNA-binding</keyword>
<dbReference type="GO" id="GO:0000428">
    <property type="term" value="C:DNA-directed RNA polymerase complex"/>
    <property type="evidence" value="ECO:0007669"/>
    <property type="project" value="UniProtKB-KW"/>
</dbReference>
<evidence type="ECO:0000256" key="11">
    <source>
        <dbReference type="ARBA" id="ARBA00023163"/>
    </source>
</evidence>
<dbReference type="SUPFAM" id="SSF56731">
    <property type="entry name" value="DNA primase core"/>
    <property type="match status" value="1"/>
</dbReference>
<dbReference type="GO" id="GO:0003677">
    <property type="term" value="F:DNA binding"/>
    <property type="evidence" value="ECO:0007669"/>
    <property type="project" value="UniProtKB-KW"/>
</dbReference>
<dbReference type="PROSITE" id="PS50880">
    <property type="entry name" value="TOPRIM"/>
    <property type="match status" value="1"/>
</dbReference>
<proteinExistence type="inferred from homology"/>
<name>A0A382AFW1_9ZZZZ</name>
<evidence type="ECO:0000256" key="4">
    <source>
        <dbReference type="ARBA" id="ARBA00022695"/>
    </source>
</evidence>
<dbReference type="GO" id="GO:0006269">
    <property type="term" value="P:DNA replication, synthesis of primer"/>
    <property type="evidence" value="ECO:0007669"/>
    <property type="project" value="UniProtKB-KW"/>
</dbReference>
<dbReference type="GO" id="GO:0005737">
    <property type="term" value="C:cytoplasm"/>
    <property type="evidence" value="ECO:0007669"/>
    <property type="project" value="TreeGrafter"/>
</dbReference>
<evidence type="ECO:0000313" key="13">
    <source>
        <dbReference type="EMBL" id="SVB00376.1"/>
    </source>
</evidence>